<dbReference type="Proteomes" id="UP001235064">
    <property type="component" value="Unassembled WGS sequence"/>
</dbReference>
<evidence type="ECO:0000256" key="3">
    <source>
        <dbReference type="ARBA" id="ARBA00034003"/>
    </source>
</evidence>
<dbReference type="InterPro" id="IPR012310">
    <property type="entry name" value="DNA_ligase_ATP-dep_cent"/>
</dbReference>
<evidence type="ECO:0000256" key="2">
    <source>
        <dbReference type="ARBA" id="ARBA00022598"/>
    </source>
</evidence>
<dbReference type="Pfam" id="PF01068">
    <property type="entry name" value="DNA_ligase_A_M"/>
    <property type="match status" value="1"/>
</dbReference>
<keyword evidence="6" id="KW-1185">Reference proteome</keyword>
<feature type="domain" description="ATP-dependent DNA ligase family profile" evidence="4">
    <location>
        <begin position="110"/>
        <end position="227"/>
    </location>
</feature>
<evidence type="ECO:0000313" key="5">
    <source>
        <dbReference type="EMBL" id="MDL9980733.1"/>
    </source>
</evidence>
<dbReference type="PANTHER" id="PTHR45674">
    <property type="entry name" value="DNA LIGASE 1/3 FAMILY MEMBER"/>
    <property type="match status" value="1"/>
</dbReference>
<reference evidence="5 6" key="1">
    <citation type="submission" date="2023-06" db="EMBL/GenBank/DDBJ databases">
        <title>Microbacterium sp. nov., isolated from a waste landfill.</title>
        <authorList>
            <person name="Wen W."/>
        </authorList>
    </citation>
    <scope>NUCLEOTIDE SEQUENCE [LARGE SCALE GENOMIC DNA]</scope>
    <source>
        <strain evidence="5 6">ASV49</strain>
    </source>
</reference>
<comment type="caution">
    <text evidence="5">The sequence shown here is derived from an EMBL/GenBank/DDBJ whole genome shotgun (WGS) entry which is preliminary data.</text>
</comment>
<dbReference type="CDD" id="cd07905">
    <property type="entry name" value="Adenylation_DNA_ligase_LigC"/>
    <property type="match status" value="1"/>
</dbReference>
<dbReference type="EMBL" id="JASXSZ010000005">
    <property type="protein sequence ID" value="MDL9980733.1"/>
    <property type="molecule type" value="Genomic_DNA"/>
</dbReference>
<dbReference type="Gene3D" id="2.40.50.140">
    <property type="entry name" value="Nucleic acid-binding proteins"/>
    <property type="match status" value="1"/>
</dbReference>
<protein>
    <submittedName>
        <fullName evidence="5">ATP-dependent DNA ligase</fullName>
    </submittedName>
</protein>
<dbReference type="InterPro" id="IPR050191">
    <property type="entry name" value="ATP-dep_DNA_ligase"/>
</dbReference>
<gene>
    <name evidence="5" type="ORF">QSV35_15445</name>
</gene>
<dbReference type="SUPFAM" id="SSF56091">
    <property type="entry name" value="DNA ligase/mRNA capping enzyme, catalytic domain"/>
    <property type="match status" value="1"/>
</dbReference>
<dbReference type="InterPro" id="IPR012340">
    <property type="entry name" value="NA-bd_OB-fold"/>
</dbReference>
<evidence type="ECO:0000256" key="1">
    <source>
        <dbReference type="ARBA" id="ARBA00007572"/>
    </source>
</evidence>
<organism evidence="5 6">
    <name type="scientific">Microbacterium candidum</name>
    <dbReference type="NCBI Taxonomy" id="3041922"/>
    <lineage>
        <taxon>Bacteria</taxon>
        <taxon>Bacillati</taxon>
        <taxon>Actinomycetota</taxon>
        <taxon>Actinomycetes</taxon>
        <taxon>Micrococcales</taxon>
        <taxon>Microbacteriaceae</taxon>
        <taxon>Microbacterium</taxon>
    </lineage>
</organism>
<sequence>MIPASVRFPPEVVLAHAAAQIPEPGVLPGGCRYEPKWDGFRVTIVSDAVVSLWSRRGSDLTGIFPEIAAAGRQLPTGSLFDGELVIWQDDRLSFEALLRRQSTGARGAGRLSRELPASLVLFDVLALDGTDVRRLAYDERRELCELALEHVRPPIALSPMTRDKSVADGWFADMAPAGIEGLVVKGGAQRYLPGRRLWIKVKRRETVDVVIGAVIGPIERPEAVVVGLVVDGELRIAGQSAALRPEQARSLGELLRPPTGEHPWPEVLSPGRLGPFSSAQEPVRLTLVEPVVAEVSADSARTATSFRHSVRFVRVRPDEPLPS</sequence>
<comment type="similarity">
    <text evidence="1">Belongs to the ATP-dependent DNA ligase family.</text>
</comment>
<proteinExistence type="inferred from homology"/>
<dbReference type="PANTHER" id="PTHR45674:SF4">
    <property type="entry name" value="DNA LIGASE 1"/>
    <property type="match status" value="1"/>
</dbReference>
<evidence type="ECO:0000313" key="6">
    <source>
        <dbReference type="Proteomes" id="UP001235064"/>
    </source>
</evidence>
<evidence type="ECO:0000259" key="4">
    <source>
        <dbReference type="PROSITE" id="PS50160"/>
    </source>
</evidence>
<accession>A0ABT7N1Z0</accession>
<name>A0ABT7N1Z0_9MICO</name>
<keyword evidence="2 5" id="KW-0436">Ligase</keyword>
<dbReference type="InterPro" id="IPR044119">
    <property type="entry name" value="Adenylation_LigC-like"/>
</dbReference>
<dbReference type="RefSeq" id="WP_286289694.1">
    <property type="nucleotide sequence ID" value="NZ_JASXSZ010000005.1"/>
</dbReference>
<dbReference type="PROSITE" id="PS50160">
    <property type="entry name" value="DNA_LIGASE_A3"/>
    <property type="match status" value="1"/>
</dbReference>
<dbReference type="Gene3D" id="3.30.470.30">
    <property type="entry name" value="DNA ligase/mRNA capping enzyme"/>
    <property type="match status" value="1"/>
</dbReference>
<dbReference type="GO" id="GO:0016874">
    <property type="term" value="F:ligase activity"/>
    <property type="evidence" value="ECO:0007669"/>
    <property type="project" value="UniProtKB-KW"/>
</dbReference>
<comment type="catalytic activity">
    <reaction evidence="3">
        <text>ATP + (deoxyribonucleotide)n-3'-hydroxyl + 5'-phospho-(deoxyribonucleotide)m = (deoxyribonucleotide)n+m + AMP + diphosphate.</text>
        <dbReference type="EC" id="6.5.1.1"/>
    </reaction>
</comment>